<evidence type="ECO:0000256" key="3">
    <source>
        <dbReference type="ARBA" id="ARBA00022603"/>
    </source>
</evidence>
<keyword evidence="3 6" id="KW-0489">Methyltransferase</keyword>
<comment type="similarity">
    <text evidence="6">Belongs to the class I-like SAM-binding methyltransferase superfamily. gTMT family.</text>
</comment>
<evidence type="ECO:0000259" key="8">
    <source>
        <dbReference type="Pfam" id="PF08241"/>
    </source>
</evidence>
<dbReference type="GO" id="GO:0032259">
    <property type="term" value="P:methylation"/>
    <property type="evidence" value="ECO:0007669"/>
    <property type="project" value="UniProtKB-UniRule"/>
</dbReference>
<evidence type="ECO:0000313" key="10">
    <source>
        <dbReference type="Proteomes" id="UP000009170"/>
    </source>
</evidence>
<dbReference type="InParanoid" id="A0A096P7T1"/>
<dbReference type="InterPro" id="IPR050447">
    <property type="entry name" value="Erg6_SMT_methyltransf"/>
</dbReference>
<keyword evidence="10" id="KW-1185">Reference proteome</keyword>
<feature type="region of interest" description="SAM motif II" evidence="6">
    <location>
        <begin position="198"/>
        <end position="206"/>
    </location>
</feature>
<feature type="region of interest" description="Disordered" evidence="7">
    <location>
        <begin position="1"/>
        <end position="42"/>
    </location>
</feature>
<dbReference type="Pfam" id="PF08241">
    <property type="entry name" value="Methyltransf_11"/>
    <property type="match status" value="1"/>
</dbReference>
<dbReference type="GO" id="GO:0009820">
    <property type="term" value="P:alkaloid metabolic process"/>
    <property type="evidence" value="ECO:0007669"/>
    <property type="project" value="UniProtKB-KW"/>
</dbReference>
<protein>
    <submittedName>
        <fullName evidence="9">Methyltransferase type 11</fullName>
    </submittedName>
</protein>
<proteinExistence type="inferred from homology"/>
<dbReference type="InterPro" id="IPR029063">
    <property type="entry name" value="SAM-dependent_MTases_sf"/>
</dbReference>
<comment type="caution">
    <text evidence="9">The sequence shown here is derived from an EMBL/GenBank/DDBJ whole genome shotgun (WGS) entry which is preliminary data.</text>
</comment>
<dbReference type="CDD" id="cd02440">
    <property type="entry name" value="AdoMet_MTases"/>
    <property type="match status" value="1"/>
</dbReference>
<dbReference type="EMBL" id="CAID01000016">
    <property type="protein sequence ID" value="CEG00266.1"/>
    <property type="molecule type" value="Genomic_DNA"/>
</dbReference>
<dbReference type="FunCoup" id="A0A096P7T1">
    <property type="interactions" value="128"/>
</dbReference>
<dbReference type="STRING" id="70448.A0A096P7T1"/>
<dbReference type="Proteomes" id="UP000009170">
    <property type="component" value="Unassembled WGS sequence"/>
</dbReference>
<keyword evidence="4 6" id="KW-0808">Transferase</keyword>
<dbReference type="KEGG" id="ota:OT_ostta16g00380"/>
<dbReference type="GO" id="GO:0008757">
    <property type="term" value="F:S-adenosylmethionine-dependent methyltransferase activity"/>
    <property type="evidence" value="ECO:0007669"/>
    <property type="project" value="InterPro"/>
</dbReference>
<feature type="region of interest" description="SAM motif I" evidence="6">
    <location>
        <begin position="134"/>
        <end position="143"/>
    </location>
</feature>
<dbReference type="PANTHER" id="PTHR44068">
    <property type="entry name" value="ZGC:194242"/>
    <property type="match status" value="1"/>
</dbReference>
<keyword evidence="2" id="KW-0017">Alkaloid metabolism</keyword>
<dbReference type="PANTHER" id="PTHR44068:SF11">
    <property type="entry name" value="GERANYL DIPHOSPHATE 2-C-METHYLTRANSFERASE"/>
    <property type="match status" value="1"/>
</dbReference>
<dbReference type="RefSeq" id="XP_022840286.1">
    <property type="nucleotide sequence ID" value="XM_022985108.1"/>
</dbReference>
<dbReference type="Gene3D" id="3.40.50.150">
    <property type="entry name" value="Vaccinia Virus protein VP39"/>
    <property type="match status" value="1"/>
</dbReference>
<sequence>MFASARARASPETPGTSSSRRGCGCARARTRRRGATRASRADADEGNDVFRAIAIERAVEPLVTRTSTLNEGIAKFYDESSELWERVWGSDGGDGTHMHHGYYRAGEPIDHAKAQVDMIEESLKFAGVEGARRVLDVGCGIGGSSRHMVRKWDGCAAEGVTLSPVQAARANALAIEQGVEDRANYRVADALNTPFEDASFDFVWSMESGEHMPDKKKFVDELARVCEPGGTILIVTWCHRVLKDGETELEAGEKILLDRICDAYYLPAWCSVADYESLAKDAGLVDIRTADWSEEVKPFWKGVIKTALTPRGIIGLIKSGAATLRGALVMPLMQTGLATGTIKFNVIVARKPI</sequence>
<keyword evidence="5 6" id="KW-0949">S-adenosyl-L-methionine</keyword>
<evidence type="ECO:0000256" key="1">
    <source>
        <dbReference type="ARBA" id="ARBA00004913"/>
    </source>
</evidence>
<name>A0A096P7T1_OSTTA</name>
<dbReference type="SUPFAM" id="SSF53335">
    <property type="entry name" value="S-adenosyl-L-methionine-dependent methyltransferases"/>
    <property type="match status" value="1"/>
</dbReference>
<evidence type="ECO:0000256" key="5">
    <source>
        <dbReference type="ARBA" id="ARBA00022691"/>
    </source>
</evidence>
<reference evidence="10" key="1">
    <citation type="journal article" date="2006" name="Proc. Natl. Acad. Sci. U.S.A.">
        <title>Genome analysis of the smallest free-living eukaryote Ostreococcus tauri unveils many unique features.</title>
        <authorList>
            <person name="Derelle E."/>
            <person name="Ferraz C."/>
            <person name="Rombauts S."/>
            <person name="Rouze P."/>
            <person name="Worden A.Z."/>
            <person name="Robbens S."/>
            <person name="Partensky F."/>
            <person name="Degroeve S."/>
            <person name="Echeynie S."/>
            <person name="Cooke R."/>
            <person name="Saeys Y."/>
            <person name="Wuyts J."/>
            <person name="Jabbari K."/>
            <person name="Bowler C."/>
            <person name="Panaud O."/>
            <person name="Piegu B."/>
            <person name="Ball S.G."/>
            <person name="Ral J.-P."/>
            <person name="Bouget F.-Y."/>
            <person name="Piganeau G."/>
            <person name="De Baets B."/>
            <person name="Picard A."/>
            <person name="Delseny M."/>
            <person name="Demaille J."/>
            <person name="Van de Peer Y."/>
            <person name="Moreau H."/>
        </authorList>
    </citation>
    <scope>NUCLEOTIDE SEQUENCE [LARGE SCALE GENOMIC DNA]</scope>
    <source>
        <strain evidence="10">OTTH 0595 / CCAP 157/2 / RCC745</strain>
    </source>
</reference>
<dbReference type="GeneID" id="9831155"/>
<accession>A0A096P7T1</accession>
<organism evidence="9 10">
    <name type="scientific">Ostreococcus tauri</name>
    <name type="common">Marine green alga</name>
    <dbReference type="NCBI Taxonomy" id="70448"/>
    <lineage>
        <taxon>Eukaryota</taxon>
        <taxon>Viridiplantae</taxon>
        <taxon>Chlorophyta</taxon>
        <taxon>Mamiellophyceae</taxon>
        <taxon>Mamiellales</taxon>
        <taxon>Bathycoccaceae</taxon>
        <taxon>Ostreococcus</taxon>
    </lineage>
</organism>
<dbReference type="InterPro" id="IPR013216">
    <property type="entry name" value="Methyltransf_11"/>
</dbReference>
<dbReference type="InterPro" id="IPR025774">
    <property type="entry name" value="PiNMT-like"/>
</dbReference>
<evidence type="ECO:0000313" key="9">
    <source>
        <dbReference type="EMBL" id="CEG00266.1"/>
    </source>
</evidence>
<comment type="pathway">
    <text evidence="1">Alkaloid biosynthesis.</text>
</comment>
<evidence type="ECO:0000256" key="6">
    <source>
        <dbReference type="PROSITE-ProRule" id="PRU00914"/>
    </source>
</evidence>
<dbReference type="AlphaFoldDB" id="A0A096P7T1"/>
<feature type="domain" description="Methyltransferase type 11" evidence="8">
    <location>
        <begin position="135"/>
        <end position="234"/>
    </location>
</feature>
<feature type="region of interest" description="SAM motif III" evidence="6">
    <location>
        <begin position="225"/>
        <end position="234"/>
    </location>
</feature>
<dbReference type="PROSITE" id="PS51581">
    <property type="entry name" value="SAM_GTMT"/>
    <property type="match status" value="1"/>
</dbReference>
<evidence type="ECO:0000256" key="7">
    <source>
        <dbReference type="SAM" id="MobiDB-lite"/>
    </source>
</evidence>
<evidence type="ECO:0000256" key="2">
    <source>
        <dbReference type="ARBA" id="ARBA00022589"/>
    </source>
</evidence>
<feature type="compositionally biased region" description="Low complexity" evidence="7">
    <location>
        <begin position="15"/>
        <end position="27"/>
    </location>
</feature>
<evidence type="ECO:0000256" key="4">
    <source>
        <dbReference type="ARBA" id="ARBA00022679"/>
    </source>
</evidence>
<reference evidence="9 10" key="2">
    <citation type="journal article" date="2014" name="BMC Genomics">
        <title>An improved genome of the model marine alga Ostreococcus tauri unfolds by assessing Illumina de novo assemblies.</title>
        <authorList>
            <person name="Blanc-Mathieu R."/>
            <person name="Verhelst B."/>
            <person name="Derelle E."/>
            <person name="Rombauts S."/>
            <person name="Bouget F.Y."/>
            <person name="Carre I."/>
            <person name="Chateau A."/>
            <person name="Eyre-Walker A."/>
            <person name="Grimsley N."/>
            <person name="Moreau H."/>
            <person name="Piegu B."/>
            <person name="Rivals E."/>
            <person name="Schackwitz W."/>
            <person name="Van de Peer Y."/>
            <person name="Piganeau G."/>
        </authorList>
    </citation>
    <scope>NUCLEOTIDE SEQUENCE [LARGE SCALE GENOMIC DNA]</scope>
    <source>
        <strain evidence="10">OTTH 0595 / CCAP 157/2 / RCC745</strain>
    </source>
</reference>
<dbReference type="OrthoDB" id="8300214at2759"/>
<gene>
    <name evidence="9" type="ORF">OT_ostta16g00380</name>
</gene>